<accession>A0A2G1UM47</accession>
<dbReference type="Pfam" id="PF17837">
    <property type="entry name" value="4PPT_N"/>
    <property type="match status" value="1"/>
</dbReference>
<dbReference type="GO" id="GO:0000287">
    <property type="term" value="F:magnesium ion binding"/>
    <property type="evidence" value="ECO:0007669"/>
    <property type="project" value="InterPro"/>
</dbReference>
<feature type="domain" description="4'-phosphopantetheinyl transferase N-terminal" evidence="4">
    <location>
        <begin position="5"/>
        <end position="73"/>
    </location>
</feature>
<sequence>MTDSEREIVARFGGRRRREYLHSRWLIRQALAASAGCPTDDCYPVAGRPVASARPPGWQLSLSHSHGLSAVATTRQPGLGLDLEPLARRPDWQRVVRRWFTPREQAWLLARNDPEAFLRVWTLKEAWLKATRRGIANHLQTLEVDEDFNLQGDDPATDWCAAVGHGGDFLVTLVYHSAAGDSPRARALMTPVATLDLADARPAPGIAVHWLLQRRIRPADRGHPPRGSKQS</sequence>
<evidence type="ECO:0000259" key="3">
    <source>
        <dbReference type="Pfam" id="PF01648"/>
    </source>
</evidence>
<dbReference type="EMBL" id="NTFH01000007">
    <property type="protein sequence ID" value="PHQ15515.1"/>
    <property type="molecule type" value="Genomic_DNA"/>
</dbReference>
<dbReference type="InterPro" id="IPR050559">
    <property type="entry name" value="P-Pant_transferase_sf"/>
</dbReference>
<dbReference type="AlphaFoldDB" id="A0A2G1UM47"/>
<dbReference type="InterPro" id="IPR008278">
    <property type="entry name" value="4-PPantetheinyl_Trfase_dom"/>
</dbReference>
<evidence type="ECO:0000313" key="5">
    <source>
        <dbReference type="EMBL" id="PHQ15515.1"/>
    </source>
</evidence>
<evidence type="ECO:0000256" key="2">
    <source>
        <dbReference type="ARBA" id="ARBA00022679"/>
    </source>
</evidence>
<dbReference type="Pfam" id="PF01648">
    <property type="entry name" value="ACPS"/>
    <property type="match status" value="1"/>
</dbReference>
<dbReference type="PANTHER" id="PTHR12215:SF10">
    <property type="entry name" value="L-AMINOADIPATE-SEMIALDEHYDE DEHYDROGENASE-PHOSPHOPANTETHEINYL TRANSFERASE"/>
    <property type="match status" value="1"/>
</dbReference>
<name>A0A2G1UM47_9GAMM</name>
<dbReference type="InterPro" id="IPR037143">
    <property type="entry name" value="4-PPantetheinyl_Trfase_dom_sf"/>
</dbReference>
<keyword evidence="2 5" id="KW-0808">Transferase</keyword>
<keyword evidence="6" id="KW-1185">Reference proteome</keyword>
<dbReference type="PANTHER" id="PTHR12215">
    <property type="entry name" value="PHOSPHOPANTETHEINE TRANSFERASE"/>
    <property type="match status" value="1"/>
</dbReference>
<organism evidence="5 6">
    <name type="scientific">Marinobacter profundi</name>
    <dbReference type="NCBI Taxonomy" id="2666256"/>
    <lineage>
        <taxon>Bacteria</taxon>
        <taxon>Pseudomonadati</taxon>
        <taxon>Pseudomonadota</taxon>
        <taxon>Gammaproteobacteria</taxon>
        <taxon>Pseudomonadales</taxon>
        <taxon>Marinobacteraceae</taxon>
        <taxon>Marinobacter</taxon>
    </lineage>
</organism>
<proteinExistence type="inferred from homology"/>
<protein>
    <submittedName>
        <fullName evidence="5">4'-phosphopantetheinyl transferase</fullName>
    </submittedName>
</protein>
<evidence type="ECO:0000313" key="6">
    <source>
        <dbReference type="Proteomes" id="UP000231409"/>
    </source>
</evidence>
<dbReference type="SUPFAM" id="SSF56214">
    <property type="entry name" value="4'-phosphopantetheinyl transferase"/>
    <property type="match status" value="2"/>
</dbReference>
<dbReference type="GO" id="GO:0019878">
    <property type="term" value="P:lysine biosynthetic process via aminoadipic acid"/>
    <property type="evidence" value="ECO:0007669"/>
    <property type="project" value="TreeGrafter"/>
</dbReference>
<dbReference type="Gene3D" id="3.90.470.20">
    <property type="entry name" value="4'-phosphopantetheinyl transferase domain"/>
    <property type="match status" value="1"/>
</dbReference>
<feature type="domain" description="4'-phosphopantetheinyl transferase" evidence="3">
    <location>
        <begin position="78"/>
        <end position="173"/>
    </location>
</feature>
<evidence type="ECO:0000256" key="1">
    <source>
        <dbReference type="ARBA" id="ARBA00010990"/>
    </source>
</evidence>
<comment type="caution">
    <text evidence="5">The sequence shown here is derived from an EMBL/GenBank/DDBJ whole genome shotgun (WGS) entry which is preliminary data.</text>
</comment>
<dbReference type="Proteomes" id="UP000231409">
    <property type="component" value="Unassembled WGS sequence"/>
</dbReference>
<comment type="similarity">
    <text evidence="1">Belongs to the P-Pant transferase superfamily. Gsp/Sfp/HetI/AcpT family.</text>
</comment>
<dbReference type="GO" id="GO:0005829">
    <property type="term" value="C:cytosol"/>
    <property type="evidence" value="ECO:0007669"/>
    <property type="project" value="TreeGrafter"/>
</dbReference>
<evidence type="ECO:0000259" key="4">
    <source>
        <dbReference type="Pfam" id="PF17837"/>
    </source>
</evidence>
<gene>
    <name evidence="5" type="ORF">CLH61_09155</name>
</gene>
<dbReference type="GO" id="GO:0008897">
    <property type="term" value="F:holo-[acyl-carrier-protein] synthase activity"/>
    <property type="evidence" value="ECO:0007669"/>
    <property type="project" value="InterPro"/>
</dbReference>
<reference evidence="5 6" key="1">
    <citation type="submission" date="2017-09" db="EMBL/GenBank/DDBJ databases">
        <title>The draft genome sequences of Marinobacter sp. PWS21.</title>
        <authorList>
            <person name="Cao J."/>
        </authorList>
    </citation>
    <scope>NUCLEOTIDE SEQUENCE [LARGE SCALE GENOMIC DNA]</scope>
    <source>
        <strain evidence="5 6">PWS21</strain>
    </source>
</reference>
<dbReference type="InterPro" id="IPR041354">
    <property type="entry name" value="4PPT_N"/>
</dbReference>